<feature type="transmembrane region" description="Helical" evidence="7">
    <location>
        <begin position="21"/>
        <end position="41"/>
    </location>
</feature>
<comment type="caution">
    <text evidence="10">The sequence shown here is derived from an EMBL/GenBank/DDBJ whole genome shotgun (WGS) entry which is preliminary data.</text>
</comment>
<dbReference type="InterPro" id="IPR050925">
    <property type="entry name" value="Rhomboid_protease_S54"/>
</dbReference>
<keyword evidence="6 7" id="KW-0472">Membrane</keyword>
<evidence type="ECO:0000259" key="9">
    <source>
        <dbReference type="Pfam" id="PF20216"/>
    </source>
</evidence>
<gene>
    <name evidence="10" type="ORF">EJV47_27555</name>
</gene>
<evidence type="ECO:0000259" key="8">
    <source>
        <dbReference type="Pfam" id="PF01694"/>
    </source>
</evidence>
<feature type="transmembrane region" description="Helical" evidence="7">
    <location>
        <begin position="82"/>
        <end position="99"/>
    </location>
</feature>
<dbReference type="Gene3D" id="1.20.1540.10">
    <property type="entry name" value="Rhomboid-like"/>
    <property type="match status" value="1"/>
</dbReference>
<keyword evidence="5 7" id="KW-1133">Transmembrane helix</keyword>
<protein>
    <submittedName>
        <fullName evidence="10">Rhomboid family intramembrane serine protease</fullName>
    </submittedName>
</protein>
<dbReference type="OrthoDB" id="680602at2"/>
<feature type="domain" description="DUF6576" evidence="9">
    <location>
        <begin position="266"/>
        <end position="297"/>
    </location>
</feature>
<dbReference type="GO" id="GO:0006508">
    <property type="term" value="P:proteolysis"/>
    <property type="evidence" value="ECO:0007669"/>
    <property type="project" value="UniProtKB-KW"/>
</dbReference>
<dbReference type="PANTHER" id="PTHR43731">
    <property type="entry name" value="RHOMBOID PROTEASE"/>
    <property type="match status" value="1"/>
</dbReference>
<evidence type="ECO:0000313" key="11">
    <source>
        <dbReference type="Proteomes" id="UP000282184"/>
    </source>
</evidence>
<feature type="domain" description="Peptidase S54 rhomboid" evidence="8">
    <location>
        <begin position="69"/>
        <end position="215"/>
    </location>
</feature>
<dbReference type="PANTHER" id="PTHR43731:SF14">
    <property type="entry name" value="PRESENILIN-ASSOCIATED RHOMBOID-LIKE PROTEIN, MITOCHONDRIAL"/>
    <property type="match status" value="1"/>
</dbReference>
<keyword evidence="3 7" id="KW-0812">Transmembrane</keyword>
<evidence type="ECO:0000256" key="5">
    <source>
        <dbReference type="ARBA" id="ARBA00022989"/>
    </source>
</evidence>
<comment type="subcellular location">
    <subcellularLocation>
        <location evidence="1">Membrane</location>
        <topology evidence="1">Multi-pass membrane protein</topology>
    </subcellularLocation>
</comment>
<keyword evidence="11" id="KW-1185">Reference proteome</keyword>
<dbReference type="Pfam" id="PF20216">
    <property type="entry name" value="DUF6576"/>
    <property type="match status" value="1"/>
</dbReference>
<reference evidence="10 11" key="1">
    <citation type="submission" date="2018-12" db="EMBL/GenBank/DDBJ databases">
        <title>Hymenobacter gummosus sp. nov., isolated from a spring.</title>
        <authorList>
            <person name="Nie L."/>
        </authorList>
    </citation>
    <scope>NUCLEOTIDE SEQUENCE [LARGE SCALE GENOMIC DNA]</scope>
    <source>
        <strain evidence="10 11">KCTC 52166</strain>
    </source>
</reference>
<feature type="transmembrane region" description="Helical" evidence="7">
    <location>
        <begin position="111"/>
        <end position="130"/>
    </location>
</feature>
<dbReference type="Proteomes" id="UP000282184">
    <property type="component" value="Unassembled WGS sequence"/>
</dbReference>
<dbReference type="InterPro" id="IPR022764">
    <property type="entry name" value="Peptidase_S54_rhomboid_dom"/>
</dbReference>
<name>A0A3S0QDT4_9BACT</name>
<dbReference type="GO" id="GO:0016020">
    <property type="term" value="C:membrane"/>
    <property type="evidence" value="ECO:0007669"/>
    <property type="project" value="UniProtKB-SubCell"/>
</dbReference>
<dbReference type="AlphaFoldDB" id="A0A3S0QDT4"/>
<dbReference type="RefSeq" id="WP_126696441.1">
    <property type="nucleotide sequence ID" value="NZ_RXOF01000025.1"/>
</dbReference>
<sequence>MSILADIRATFSRRDNALNQLLVINILVFVALNLLRAVVFLSSGSRGGHLLALEWLAVPSYLPELLLRPWTLLTYAFTQYEFGHILFNMLTLYWFGALISEYLGARRLISLYVLGALAGAGLFLLCFNLLPTLRLQLGTTLHGASASVMAILVAAATLLPADYSMHLLFIGPVRIKYIAAGLIVISIVGISGSNTGGQISHLGGALMGYFYIRMLNRGRDLGRPIIVAGEWIGALLHGRPRLRVSHRSPQQAAAGAKRGGIAQPAEEEINRILEKISRSGYESLSKDEKQKLFKASQQ</sequence>
<accession>A0A3S0QDT4</accession>
<keyword evidence="4" id="KW-0378">Hydrolase</keyword>
<organism evidence="10 11">
    <name type="scientific">Hymenobacter gummosus</name>
    <dbReference type="NCBI Taxonomy" id="1776032"/>
    <lineage>
        <taxon>Bacteria</taxon>
        <taxon>Pseudomonadati</taxon>
        <taxon>Bacteroidota</taxon>
        <taxon>Cytophagia</taxon>
        <taxon>Cytophagales</taxon>
        <taxon>Hymenobacteraceae</taxon>
        <taxon>Hymenobacter</taxon>
    </lineage>
</organism>
<dbReference type="SUPFAM" id="SSF144091">
    <property type="entry name" value="Rhomboid-like"/>
    <property type="match status" value="1"/>
</dbReference>
<evidence type="ECO:0000256" key="4">
    <source>
        <dbReference type="ARBA" id="ARBA00022801"/>
    </source>
</evidence>
<evidence type="ECO:0000256" key="2">
    <source>
        <dbReference type="ARBA" id="ARBA00009045"/>
    </source>
</evidence>
<dbReference type="InterPro" id="IPR035952">
    <property type="entry name" value="Rhomboid-like_sf"/>
</dbReference>
<comment type="similarity">
    <text evidence="2">Belongs to the peptidase S54 family.</text>
</comment>
<evidence type="ECO:0000256" key="7">
    <source>
        <dbReference type="SAM" id="Phobius"/>
    </source>
</evidence>
<dbReference type="Pfam" id="PF01694">
    <property type="entry name" value="Rhomboid"/>
    <property type="match status" value="1"/>
</dbReference>
<evidence type="ECO:0000256" key="6">
    <source>
        <dbReference type="ARBA" id="ARBA00023136"/>
    </source>
</evidence>
<feature type="transmembrane region" description="Helical" evidence="7">
    <location>
        <begin position="142"/>
        <end position="163"/>
    </location>
</feature>
<feature type="transmembrane region" description="Helical" evidence="7">
    <location>
        <begin position="175"/>
        <end position="193"/>
    </location>
</feature>
<dbReference type="GO" id="GO:0004252">
    <property type="term" value="F:serine-type endopeptidase activity"/>
    <property type="evidence" value="ECO:0007669"/>
    <property type="project" value="InterPro"/>
</dbReference>
<dbReference type="InterPro" id="IPR046483">
    <property type="entry name" value="DUF6576"/>
</dbReference>
<evidence type="ECO:0000313" key="10">
    <source>
        <dbReference type="EMBL" id="RTQ44749.1"/>
    </source>
</evidence>
<proteinExistence type="inferred from homology"/>
<evidence type="ECO:0000256" key="3">
    <source>
        <dbReference type="ARBA" id="ARBA00022692"/>
    </source>
</evidence>
<evidence type="ECO:0000256" key="1">
    <source>
        <dbReference type="ARBA" id="ARBA00004141"/>
    </source>
</evidence>
<dbReference type="EMBL" id="RXOF01000025">
    <property type="protein sequence ID" value="RTQ44749.1"/>
    <property type="molecule type" value="Genomic_DNA"/>
</dbReference>
<keyword evidence="10" id="KW-0645">Protease</keyword>